<name>A0A366WMA7_9RHOB</name>
<comment type="caution">
    <text evidence="6">The sequence shown here is derived from an EMBL/GenBank/DDBJ whole genome shotgun (WGS) entry which is preliminary data.</text>
</comment>
<dbReference type="AlphaFoldDB" id="A0A366WMA7"/>
<dbReference type="InterPro" id="IPR036388">
    <property type="entry name" value="WH-like_DNA-bd_sf"/>
</dbReference>
<organism evidence="6 7">
    <name type="scientific">Phaeobacter gallaeciensis</name>
    <dbReference type="NCBI Taxonomy" id="60890"/>
    <lineage>
        <taxon>Bacteria</taxon>
        <taxon>Pseudomonadati</taxon>
        <taxon>Pseudomonadota</taxon>
        <taxon>Alphaproteobacteria</taxon>
        <taxon>Rhodobacterales</taxon>
        <taxon>Roseobacteraceae</taxon>
        <taxon>Phaeobacter</taxon>
    </lineage>
</organism>
<dbReference type="SUPFAM" id="SSF53850">
    <property type="entry name" value="Periplasmic binding protein-like II"/>
    <property type="match status" value="1"/>
</dbReference>
<protein>
    <recommendedName>
        <fullName evidence="5">HTH lysR-type domain-containing protein</fullName>
    </recommendedName>
</protein>
<dbReference type="InterPro" id="IPR000847">
    <property type="entry name" value="LysR_HTH_N"/>
</dbReference>
<evidence type="ECO:0000256" key="3">
    <source>
        <dbReference type="ARBA" id="ARBA00023125"/>
    </source>
</evidence>
<keyword evidence="4" id="KW-0804">Transcription</keyword>
<dbReference type="Pfam" id="PF00126">
    <property type="entry name" value="HTH_1"/>
    <property type="match status" value="1"/>
</dbReference>
<sequence length="384" mass="43267">MSLAIFSVGGRSPVPNSRCLLESQLERKTRSLCQMVSFFTRIIVYDVMVMARLLTFDFHVYMGDVRAVDKINCLTCHVQKKHRYDMGRPLPPLNALRAFEAAGRHESFSRAAEELSVSHSAISRHVRGLEDRLGVALFRDLPRGLELSQAGRSYLLRVTAALDLISDATEELGETPEGQITISSEPLFARKVLLPRLARFYDQFPDVEVRVEASDALADVERYEADLALRFAFRGTLDAPSDLISDTPLYVYAAPGLRPQGWSDPAEVLNYRRYKDRESEVWQRWGRLAGLDDGIIPEERWRMGTNLAIEAAVQGHGVYLGGAECAVNDCQAGRLEPCFDIGLREGAMRLVQGTQIRRRKAVRAFREWFLDETADLRGWPCSEG</sequence>
<dbReference type="Pfam" id="PF03466">
    <property type="entry name" value="LysR_substrate"/>
    <property type="match status" value="1"/>
</dbReference>
<evidence type="ECO:0000313" key="7">
    <source>
        <dbReference type="Proteomes" id="UP000252706"/>
    </source>
</evidence>
<accession>A0A366WMA7</accession>
<keyword evidence="2" id="KW-0805">Transcription regulation</keyword>
<dbReference type="Gene3D" id="3.40.190.10">
    <property type="entry name" value="Periplasmic binding protein-like II"/>
    <property type="match status" value="2"/>
</dbReference>
<reference evidence="6 7" key="1">
    <citation type="submission" date="2018-07" db="EMBL/GenBank/DDBJ databases">
        <title>Modular assembly of carbohydrate-degrading microbial communities in the ocean.</title>
        <authorList>
            <person name="Enke T.N."/>
            <person name="Datta M.S."/>
            <person name="Schwartzman J.A."/>
            <person name="Cermak N."/>
            <person name="Schmitz D.A."/>
            <person name="Barrere J."/>
            <person name="Cordero O.X."/>
        </authorList>
    </citation>
    <scope>NUCLEOTIDE SEQUENCE [LARGE SCALE GENOMIC DNA]</scope>
    <source>
        <strain evidence="6 7">C3M10</strain>
    </source>
</reference>
<evidence type="ECO:0000256" key="1">
    <source>
        <dbReference type="ARBA" id="ARBA00009437"/>
    </source>
</evidence>
<evidence type="ECO:0000256" key="4">
    <source>
        <dbReference type="ARBA" id="ARBA00023163"/>
    </source>
</evidence>
<dbReference type="PANTHER" id="PTHR30537">
    <property type="entry name" value="HTH-TYPE TRANSCRIPTIONAL REGULATOR"/>
    <property type="match status" value="1"/>
</dbReference>
<evidence type="ECO:0000259" key="5">
    <source>
        <dbReference type="PROSITE" id="PS50931"/>
    </source>
</evidence>
<dbReference type="PRINTS" id="PR00039">
    <property type="entry name" value="HTHLYSR"/>
</dbReference>
<proteinExistence type="inferred from homology"/>
<dbReference type="InterPro" id="IPR036390">
    <property type="entry name" value="WH_DNA-bd_sf"/>
</dbReference>
<dbReference type="EMBL" id="QOCE01000048">
    <property type="protein sequence ID" value="RBW50443.1"/>
    <property type="molecule type" value="Genomic_DNA"/>
</dbReference>
<dbReference type="OrthoDB" id="9813056at2"/>
<dbReference type="Gene3D" id="1.10.10.10">
    <property type="entry name" value="Winged helix-like DNA-binding domain superfamily/Winged helix DNA-binding domain"/>
    <property type="match status" value="1"/>
</dbReference>
<dbReference type="SUPFAM" id="SSF46785">
    <property type="entry name" value="Winged helix' DNA-binding domain"/>
    <property type="match status" value="1"/>
</dbReference>
<feature type="domain" description="HTH lysR-type" evidence="5">
    <location>
        <begin position="91"/>
        <end position="148"/>
    </location>
</feature>
<dbReference type="InterPro" id="IPR005119">
    <property type="entry name" value="LysR_subst-bd"/>
</dbReference>
<dbReference type="GO" id="GO:0006351">
    <property type="term" value="P:DNA-templated transcription"/>
    <property type="evidence" value="ECO:0007669"/>
    <property type="project" value="TreeGrafter"/>
</dbReference>
<evidence type="ECO:0000313" key="6">
    <source>
        <dbReference type="EMBL" id="RBW50443.1"/>
    </source>
</evidence>
<gene>
    <name evidence="6" type="ORF">DS909_21525</name>
</gene>
<dbReference type="FunFam" id="1.10.10.10:FF:000038">
    <property type="entry name" value="Glycine cleavage system transcriptional activator"/>
    <property type="match status" value="1"/>
</dbReference>
<evidence type="ECO:0000256" key="2">
    <source>
        <dbReference type="ARBA" id="ARBA00023015"/>
    </source>
</evidence>
<comment type="similarity">
    <text evidence="1">Belongs to the LysR transcriptional regulatory family.</text>
</comment>
<dbReference type="PROSITE" id="PS50931">
    <property type="entry name" value="HTH_LYSR"/>
    <property type="match status" value="1"/>
</dbReference>
<dbReference type="PANTHER" id="PTHR30537:SF79">
    <property type="entry name" value="TRANSCRIPTIONAL REGULATOR-RELATED"/>
    <property type="match status" value="1"/>
</dbReference>
<dbReference type="InterPro" id="IPR058163">
    <property type="entry name" value="LysR-type_TF_proteobact-type"/>
</dbReference>
<dbReference type="Proteomes" id="UP000252706">
    <property type="component" value="Unassembled WGS sequence"/>
</dbReference>
<dbReference type="GO" id="GO:0003700">
    <property type="term" value="F:DNA-binding transcription factor activity"/>
    <property type="evidence" value="ECO:0007669"/>
    <property type="project" value="InterPro"/>
</dbReference>
<keyword evidence="3" id="KW-0238">DNA-binding</keyword>
<dbReference type="GO" id="GO:0043565">
    <property type="term" value="F:sequence-specific DNA binding"/>
    <property type="evidence" value="ECO:0007669"/>
    <property type="project" value="TreeGrafter"/>
</dbReference>